<dbReference type="EMBL" id="CP029480">
    <property type="protein sequence ID" value="AWV97250.1"/>
    <property type="molecule type" value="Genomic_DNA"/>
</dbReference>
<organism evidence="2 3">
    <name type="scientific">Arcticibacterium luteifluviistationis</name>
    <dbReference type="NCBI Taxonomy" id="1784714"/>
    <lineage>
        <taxon>Bacteria</taxon>
        <taxon>Pseudomonadati</taxon>
        <taxon>Bacteroidota</taxon>
        <taxon>Cytophagia</taxon>
        <taxon>Cytophagales</taxon>
        <taxon>Leadbetterellaceae</taxon>
        <taxon>Arcticibacterium</taxon>
    </lineage>
</organism>
<dbReference type="InterPro" id="IPR005151">
    <property type="entry name" value="Tail-specific_protease"/>
</dbReference>
<dbReference type="OrthoDB" id="5480566at2"/>
<evidence type="ECO:0000259" key="1">
    <source>
        <dbReference type="Pfam" id="PF03572"/>
    </source>
</evidence>
<dbReference type="SUPFAM" id="SSF52096">
    <property type="entry name" value="ClpP/crotonase"/>
    <property type="match status" value="1"/>
</dbReference>
<dbReference type="GO" id="GO:0007165">
    <property type="term" value="P:signal transduction"/>
    <property type="evidence" value="ECO:0007669"/>
    <property type="project" value="TreeGrafter"/>
</dbReference>
<name>A0A2Z4G820_9BACT</name>
<dbReference type="PANTHER" id="PTHR32060:SF30">
    <property type="entry name" value="CARBOXY-TERMINAL PROCESSING PROTEASE CTPA"/>
    <property type="match status" value="1"/>
</dbReference>
<sequence length="484" mass="55434">MQKVKSFLILFFFSLSTCFSQSEISAELLKEDLSILKFNLEHIHAGFYTYTNKPIMDEEFDRLRYSLTQPMSSIAFYRKLIDLNKFIRNGHTNIMPNAAYEKAIKQSFTLLPLEVYFDKNTLYILKNNSADSSIKEGSQIITINGENAVELFKEISEKMPRDGYNTTFPEKITNLSFNELYASIKGVSAMYKLELISPNGEIVSLDLKGLTKELIKKNKWERYQDDGSWWGMREQPVLKLNIDKEAAVMGVQTFSIYYAKKVKQNFKKFFDESFAQLEKAKVKHLIIDLRDNGGGDEQPTLELFSHLTEQPFTFYEDMYTITNKIPNPKFYNLNGFYMNALYPIFKLKKNEDRYSIKGIPGMKTFKPADSVFKGKVYVLTNGHSFSATGEITSFIKNANRATFIGEEVGGNTNQNVSGTTGTLTLPNSKVRVRIPIELFKLNVNHLDSMHGVIPDYTVRNSIQDELEGNDSVMNFALKLIAKQK</sequence>
<dbReference type="RefSeq" id="WP_111370352.1">
    <property type="nucleotide sequence ID" value="NZ_CP029480.1"/>
</dbReference>
<dbReference type="InterPro" id="IPR029045">
    <property type="entry name" value="ClpP/crotonase-like_dom_sf"/>
</dbReference>
<feature type="domain" description="Tail specific protease" evidence="1">
    <location>
        <begin position="264"/>
        <end position="458"/>
    </location>
</feature>
<gene>
    <name evidence="2" type="ORF">DJ013_03320</name>
</gene>
<proteinExistence type="predicted"/>
<keyword evidence="3" id="KW-1185">Reference proteome</keyword>
<dbReference type="GO" id="GO:0006508">
    <property type="term" value="P:proteolysis"/>
    <property type="evidence" value="ECO:0007669"/>
    <property type="project" value="InterPro"/>
</dbReference>
<accession>A0A2Z4G820</accession>
<evidence type="ECO:0000313" key="2">
    <source>
        <dbReference type="EMBL" id="AWV97250.1"/>
    </source>
</evidence>
<dbReference type="Pfam" id="PF03572">
    <property type="entry name" value="Peptidase_S41"/>
    <property type="match status" value="1"/>
</dbReference>
<dbReference type="PANTHER" id="PTHR32060">
    <property type="entry name" value="TAIL-SPECIFIC PROTEASE"/>
    <property type="match status" value="1"/>
</dbReference>
<dbReference type="KEGG" id="als:DJ013_03320"/>
<dbReference type="AlphaFoldDB" id="A0A2Z4G820"/>
<protein>
    <recommendedName>
        <fullName evidence="1">Tail specific protease domain-containing protein</fullName>
    </recommendedName>
</protein>
<dbReference type="Proteomes" id="UP000249873">
    <property type="component" value="Chromosome"/>
</dbReference>
<dbReference type="Gene3D" id="3.90.226.10">
    <property type="entry name" value="2-enoyl-CoA Hydratase, Chain A, domain 1"/>
    <property type="match status" value="1"/>
</dbReference>
<dbReference type="GO" id="GO:0008236">
    <property type="term" value="F:serine-type peptidase activity"/>
    <property type="evidence" value="ECO:0007669"/>
    <property type="project" value="InterPro"/>
</dbReference>
<dbReference type="GO" id="GO:0030288">
    <property type="term" value="C:outer membrane-bounded periplasmic space"/>
    <property type="evidence" value="ECO:0007669"/>
    <property type="project" value="TreeGrafter"/>
</dbReference>
<dbReference type="GO" id="GO:0004175">
    <property type="term" value="F:endopeptidase activity"/>
    <property type="evidence" value="ECO:0007669"/>
    <property type="project" value="TreeGrafter"/>
</dbReference>
<reference evidence="2 3" key="1">
    <citation type="submission" date="2018-05" db="EMBL/GenBank/DDBJ databases">
        <title>Complete genome sequence of Arcticibacterium luteifluviistationis SM1504T, a cytophagaceae bacterium isolated from Arctic surface seawater.</title>
        <authorList>
            <person name="Li Y."/>
            <person name="Qin Q.-L."/>
        </authorList>
    </citation>
    <scope>NUCLEOTIDE SEQUENCE [LARGE SCALE GENOMIC DNA]</scope>
    <source>
        <strain evidence="2 3">SM1504</strain>
    </source>
</reference>
<evidence type="ECO:0000313" key="3">
    <source>
        <dbReference type="Proteomes" id="UP000249873"/>
    </source>
</evidence>